<keyword evidence="6 12" id="KW-0064">Aspartyl protease</keyword>
<dbReference type="OMA" id="KYDHDAS"/>
<keyword evidence="5" id="KW-0732">Signal</keyword>
<comment type="subcellular location">
    <subcellularLocation>
        <location evidence="1">Vacuole</location>
    </subcellularLocation>
</comment>
<dbReference type="STRING" id="1344416.A0A139AN68"/>
<dbReference type="InterPro" id="IPR001969">
    <property type="entry name" value="Aspartic_peptidase_AS"/>
</dbReference>
<keyword evidence="9" id="KW-0325">Glycoprotein</keyword>
<evidence type="ECO:0000256" key="2">
    <source>
        <dbReference type="ARBA" id="ARBA00007447"/>
    </source>
</evidence>
<dbReference type="InterPro" id="IPR001461">
    <property type="entry name" value="Aspartic_peptidase_A1"/>
</dbReference>
<dbReference type="PROSITE" id="PS00141">
    <property type="entry name" value="ASP_PROTEASE"/>
    <property type="match status" value="2"/>
</dbReference>
<dbReference type="PANTHER" id="PTHR47966:SF51">
    <property type="entry name" value="BETA-SITE APP-CLEAVING ENZYME, ISOFORM A-RELATED"/>
    <property type="match status" value="1"/>
</dbReference>
<feature type="active site" evidence="10">
    <location>
        <position position="234"/>
    </location>
</feature>
<sequence length="345" mass="37284">NLQQKYSGQASFDVETTGHGVPLSDYMDAQYYGEIQLGTPPQSFQVVFDTGSSNLWVPSTHCDSIACFLHSRYDATKSKSYKANGTTFAIQYGSGSLEGVISQDTLIVGDLKIPKVDFAESTKEPGMAFVFGKFDGIFGLAYDTIAVKHVVPPFYEMVNKGLLDEPLFGVWMTHAGDDGEPGGEVLFGGINEEKFSGEITWAPVIRKGYWEVELQGVTLDGRALPVKTRRAAIDTGTSLIAVGTEEADAINKRIGGTKNFAGQYTVDCQSLSTLPAITFTFGGKDFSLTPDDYILKVSGGPFGGGEQCVSGFMGLDIPAPAGPLWIVGDVFLRKYYTIYDLGNNR</sequence>
<feature type="non-terminal residue" evidence="14">
    <location>
        <position position="1"/>
    </location>
</feature>
<proteinExistence type="inferred from homology"/>
<reference evidence="14 15" key="1">
    <citation type="journal article" date="2015" name="Genome Biol. Evol.">
        <title>Phylogenomic analyses indicate that early fungi evolved digesting cell walls of algal ancestors of land plants.</title>
        <authorList>
            <person name="Chang Y."/>
            <person name="Wang S."/>
            <person name="Sekimoto S."/>
            <person name="Aerts A.L."/>
            <person name="Choi C."/>
            <person name="Clum A."/>
            <person name="LaButti K.M."/>
            <person name="Lindquist E.A."/>
            <person name="Yee Ngan C."/>
            <person name="Ohm R.A."/>
            <person name="Salamov A.A."/>
            <person name="Grigoriev I.V."/>
            <person name="Spatafora J.W."/>
            <person name="Berbee M.L."/>
        </authorList>
    </citation>
    <scope>NUCLEOTIDE SEQUENCE [LARGE SCALE GENOMIC DNA]</scope>
    <source>
        <strain evidence="14 15">JEL478</strain>
    </source>
</reference>
<evidence type="ECO:0000259" key="13">
    <source>
        <dbReference type="PROSITE" id="PS51767"/>
    </source>
</evidence>
<dbReference type="FunFam" id="2.40.70.10:FF:000036">
    <property type="entry name" value="Vacuolar aspartic protease"/>
    <property type="match status" value="1"/>
</dbReference>
<evidence type="ECO:0000256" key="3">
    <source>
        <dbReference type="ARBA" id="ARBA00022554"/>
    </source>
</evidence>
<dbReference type="PANTHER" id="PTHR47966">
    <property type="entry name" value="BETA-SITE APP-CLEAVING ENZYME, ISOFORM A-RELATED"/>
    <property type="match status" value="1"/>
</dbReference>
<dbReference type="Proteomes" id="UP000070544">
    <property type="component" value="Unassembled WGS sequence"/>
</dbReference>
<dbReference type="SUPFAM" id="SSF50630">
    <property type="entry name" value="Acid proteases"/>
    <property type="match status" value="1"/>
</dbReference>
<keyword evidence="8 11" id="KW-1015">Disulfide bond</keyword>
<evidence type="ECO:0000256" key="10">
    <source>
        <dbReference type="PIRSR" id="PIRSR601461-1"/>
    </source>
</evidence>
<evidence type="ECO:0000256" key="1">
    <source>
        <dbReference type="ARBA" id="ARBA00004116"/>
    </source>
</evidence>
<keyword evidence="3" id="KW-0926">Vacuole</keyword>
<evidence type="ECO:0000256" key="7">
    <source>
        <dbReference type="ARBA" id="ARBA00022801"/>
    </source>
</evidence>
<gene>
    <name evidence="14" type="ORF">M427DRAFT_96329</name>
</gene>
<comment type="similarity">
    <text evidence="2 12">Belongs to the peptidase A1 family.</text>
</comment>
<dbReference type="AlphaFoldDB" id="A0A139AN68"/>
<dbReference type="Gene3D" id="2.40.70.10">
    <property type="entry name" value="Acid Proteases"/>
    <property type="match status" value="2"/>
</dbReference>
<accession>A0A139AN68</accession>
<keyword evidence="4 12" id="KW-0645">Protease</keyword>
<organism evidence="14 15">
    <name type="scientific">Gonapodya prolifera (strain JEL478)</name>
    <name type="common">Monoblepharis prolifera</name>
    <dbReference type="NCBI Taxonomy" id="1344416"/>
    <lineage>
        <taxon>Eukaryota</taxon>
        <taxon>Fungi</taxon>
        <taxon>Fungi incertae sedis</taxon>
        <taxon>Chytridiomycota</taxon>
        <taxon>Chytridiomycota incertae sedis</taxon>
        <taxon>Monoblepharidomycetes</taxon>
        <taxon>Monoblepharidales</taxon>
        <taxon>Gonapodyaceae</taxon>
        <taxon>Gonapodya</taxon>
    </lineage>
</organism>
<protein>
    <submittedName>
        <fullName evidence="14">Peptidase A1</fullName>
    </submittedName>
</protein>
<dbReference type="InterPro" id="IPR033121">
    <property type="entry name" value="PEPTIDASE_A1"/>
</dbReference>
<dbReference type="EMBL" id="KQ965743">
    <property type="protein sequence ID" value="KXS18186.1"/>
    <property type="molecule type" value="Genomic_DNA"/>
</dbReference>
<feature type="domain" description="Peptidase A1" evidence="13">
    <location>
        <begin position="31"/>
        <end position="345"/>
    </location>
</feature>
<evidence type="ECO:0000313" key="14">
    <source>
        <dbReference type="EMBL" id="KXS18186.1"/>
    </source>
</evidence>
<dbReference type="Pfam" id="PF00026">
    <property type="entry name" value="Asp"/>
    <property type="match status" value="1"/>
</dbReference>
<dbReference type="InterPro" id="IPR021109">
    <property type="entry name" value="Peptidase_aspartic_dom_sf"/>
</dbReference>
<name>A0A139AN68_GONPJ</name>
<dbReference type="GO" id="GO:0005773">
    <property type="term" value="C:vacuole"/>
    <property type="evidence" value="ECO:0007669"/>
    <property type="project" value="UniProtKB-SubCell"/>
</dbReference>
<keyword evidence="15" id="KW-1185">Reference proteome</keyword>
<evidence type="ECO:0000256" key="6">
    <source>
        <dbReference type="ARBA" id="ARBA00022750"/>
    </source>
</evidence>
<dbReference type="GO" id="GO:0004190">
    <property type="term" value="F:aspartic-type endopeptidase activity"/>
    <property type="evidence" value="ECO:0007669"/>
    <property type="project" value="UniProtKB-KW"/>
</dbReference>
<evidence type="ECO:0000256" key="8">
    <source>
        <dbReference type="ARBA" id="ARBA00023157"/>
    </source>
</evidence>
<dbReference type="GO" id="GO:0006508">
    <property type="term" value="P:proteolysis"/>
    <property type="evidence" value="ECO:0007669"/>
    <property type="project" value="UniProtKB-KW"/>
</dbReference>
<evidence type="ECO:0000256" key="5">
    <source>
        <dbReference type="ARBA" id="ARBA00022729"/>
    </source>
</evidence>
<evidence type="ECO:0000313" key="15">
    <source>
        <dbReference type="Proteomes" id="UP000070544"/>
    </source>
</evidence>
<dbReference type="OrthoDB" id="771136at2759"/>
<dbReference type="FunFam" id="2.40.70.10:FF:000002">
    <property type="entry name" value="Vacuolar aspartic proteinase"/>
    <property type="match status" value="1"/>
</dbReference>
<feature type="disulfide bond" evidence="11">
    <location>
        <begin position="62"/>
        <end position="67"/>
    </location>
</feature>
<evidence type="ECO:0000256" key="12">
    <source>
        <dbReference type="RuleBase" id="RU000454"/>
    </source>
</evidence>
<dbReference type="PRINTS" id="PR00792">
    <property type="entry name" value="PEPSIN"/>
</dbReference>
<evidence type="ECO:0000256" key="9">
    <source>
        <dbReference type="ARBA" id="ARBA00023180"/>
    </source>
</evidence>
<keyword evidence="7 12" id="KW-0378">Hydrolase</keyword>
<feature type="active site" evidence="10">
    <location>
        <position position="49"/>
    </location>
</feature>
<evidence type="ECO:0000256" key="11">
    <source>
        <dbReference type="PIRSR" id="PIRSR601461-2"/>
    </source>
</evidence>
<dbReference type="PROSITE" id="PS51767">
    <property type="entry name" value="PEPTIDASE_A1"/>
    <property type="match status" value="1"/>
</dbReference>
<evidence type="ECO:0000256" key="4">
    <source>
        <dbReference type="ARBA" id="ARBA00022670"/>
    </source>
</evidence>